<dbReference type="GO" id="GO:0006355">
    <property type="term" value="P:regulation of DNA-templated transcription"/>
    <property type="evidence" value="ECO:0007669"/>
    <property type="project" value="InterPro"/>
</dbReference>
<keyword evidence="1" id="KW-0547">Nucleotide-binding</keyword>
<name>A0A645BNT6_9ZZZZ</name>
<dbReference type="InterPro" id="IPR009057">
    <property type="entry name" value="Homeodomain-like_sf"/>
</dbReference>
<comment type="caution">
    <text evidence="6">The sequence shown here is derived from an EMBL/GenBank/DDBJ whole genome shotgun (WGS) entry which is preliminary data.</text>
</comment>
<dbReference type="SUPFAM" id="SSF52540">
    <property type="entry name" value="P-loop containing nucleoside triphosphate hydrolases"/>
    <property type="match status" value="1"/>
</dbReference>
<dbReference type="Pfam" id="PF00158">
    <property type="entry name" value="Sigma54_activat"/>
    <property type="match status" value="1"/>
</dbReference>
<accession>A0A645BNT6</accession>
<dbReference type="InterPro" id="IPR002197">
    <property type="entry name" value="HTH_Fis"/>
</dbReference>
<evidence type="ECO:0000256" key="2">
    <source>
        <dbReference type="ARBA" id="ARBA00022840"/>
    </source>
</evidence>
<evidence type="ECO:0000313" key="6">
    <source>
        <dbReference type="EMBL" id="MPM67150.1"/>
    </source>
</evidence>
<dbReference type="AlphaFoldDB" id="A0A645BNT6"/>
<reference evidence="6" key="1">
    <citation type="submission" date="2019-08" db="EMBL/GenBank/DDBJ databases">
        <authorList>
            <person name="Kucharzyk K."/>
            <person name="Murdoch R.W."/>
            <person name="Higgins S."/>
            <person name="Loffler F."/>
        </authorList>
    </citation>
    <scope>NUCLEOTIDE SEQUENCE</scope>
</reference>
<dbReference type="PROSITE" id="PS50045">
    <property type="entry name" value="SIGMA54_INTERACT_4"/>
    <property type="match status" value="1"/>
</dbReference>
<dbReference type="Pfam" id="PF25601">
    <property type="entry name" value="AAA_lid_14"/>
    <property type="match status" value="1"/>
</dbReference>
<dbReference type="Gene3D" id="1.10.10.60">
    <property type="entry name" value="Homeodomain-like"/>
    <property type="match status" value="1"/>
</dbReference>
<dbReference type="PANTHER" id="PTHR32071">
    <property type="entry name" value="TRANSCRIPTIONAL REGULATORY PROTEIN"/>
    <property type="match status" value="1"/>
</dbReference>
<dbReference type="GO" id="GO:0043565">
    <property type="term" value="F:sequence-specific DNA binding"/>
    <property type="evidence" value="ECO:0007669"/>
    <property type="project" value="InterPro"/>
</dbReference>
<feature type="domain" description="Sigma-54 factor interaction" evidence="5">
    <location>
        <begin position="1"/>
        <end position="106"/>
    </location>
</feature>
<dbReference type="Gene3D" id="1.10.8.60">
    <property type="match status" value="1"/>
</dbReference>
<evidence type="ECO:0000256" key="1">
    <source>
        <dbReference type="ARBA" id="ARBA00022741"/>
    </source>
</evidence>
<dbReference type="Pfam" id="PF02954">
    <property type="entry name" value="HTH_8"/>
    <property type="match status" value="1"/>
</dbReference>
<protein>
    <submittedName>
        <fullName evidence="6">Nitrogen fixation protein VnfA</fullName>
    </submittedName>
</protein>
<organism evidence="6">
    <name type="scientific">bioreactor metagenome</name>
    <dbReference type="NCBI Taxonomy" id="1076179"/>
    <lineage>
        <taxon>unclassified sequences</taxon>
        <taxon>metagenomes</taxon>
        <taxon>ecological metagenomes</taxon>
    </lineage>
</organism>
<sequence>MGGLTDITVDVRVVAATNRRLEDEIAKGTFREDLFYRLNVMQIFIPPLRERVEDIPVIADYYLRHFNQKFSKEIEAIDPAYLGEMRRYYWKGNVRELRNVLEREVLFCEKKTLRGAPLSAFGGGTAPAAVKDLSLGPIDLEAETAAFQRAYIRRALALSGENSTAAAGLLGISRFTLKRRLEDEDVRN</sequence>
<proteinExistence type="predicted"/>
<keyword evidence="4" id="KW-0804">Transcription</keyword>
<keyword evidence="2" id="KW-0067">ATP-binding</keyword>
<dbReference type="InterPro" id="IPR002078">
    <property type="entry name" value="Sigma_54_int"/>
</dbReference>
<evidence type="ECO:0000259" key="5">
    <source>
        <dbReference type="PROSITE" id="PS50045"/>
    </source>
</evidence>
<dbReference type="Gene3D" id="3.40.50.300">
    <property type="entry name" value="P-loop containing nucleotide triphosphate hydrolases"/>
    <property type="match status" value="1"/>
</dbReference>
<evidence type="ECO:0000256" key="4">
    <source>
        <dbReference type="ARBA" id="ARBA00023163"/>
    </source>
</evidence>
<evidence type="ECO:0000256" key="3">
    <source>
        <dbReference type="ARBA" id="ARBA00023015"/>
    </source>
</evidence>
<dbReference type="SUPFAM" id="SSF46689">
    <property type="entry name" value="Homeodomain-like"/>
    <property type="match status" value="1"/>
</dbReference>
<dbReference type="EMBL" id="VSSQ01021518">
    <property type="protein sequence ID" value="MPM67150.1"/>
    <property type="molecule type" value="Genomic_DNA"/>
</dbReference>
<dbReference type="PRINTS" id="PR01590">
    <property type="entry name" value="HTHFIS"/>
</dbReference>
<dbReference type="InterPro" id="IPR058031">
    <property type="entry name" value="AAA_lid_NorR"/>
</dbReference>
<dbReference type="InterPro" id="IPR027417">
    <property type="entry name" value="P-loop_NTPase"/>
</dbReference>
<keyword evidence="3" id="KW-0805">Transcription regulation</keyword>
<dbReference type="GO" id="GO:0005524">
    <property type="term" value="F:ATP binding"/>
    <property type="evidence" value="ECO:0007669"/>
    <property type="project" value="UniProtKB-KW"/>
</dbReference>
<gene>
    <name evidence="6" type="primary">vnfA_8</name>
    <name evidence="6" type="ORF">SDC9_114067</name>
</gene>